<feature type="region of interest" description="Disordered" evidence="1">
    <location>
        <begin position="393"/>
        <end position="475"/>
    </location>
</feature>
<reference evidence="2" key="1">
    <citation type="submission" date="2022-08" db="EMBL/GenBank/DDBJ databases">
        <authorList>
            <consortium name="DOE Joint Genome Institute"/>
            <person name="Min B."/>
            <person name="Sierra-Patev S."/>
            <person name="Naranjo-Ortiz M."/>
            <person name="Looney B."/>
            <person name="Konkel Z."/>
            <person name="Slot J.C."/>
            <person name="Sakamoto Y."/>
            <person name="Steenwyk J.L."/>
            <person name="Rokas A."/>
            <person name="Carro J."/>
            <person name="Camarero S."/>
            <person name="Ferreira P."/>
            <person name="Molpeceres G."/>
            <person name="Ruiz-duenas F.J."/>
            <person name="Serrano A."/>
            <person name="Henrissat B."/>
            <person name="Drula E."/>
            <person name="Hughes K.W."/>
            <person name="Mata J.L."/>
            <person name="Ishikawa N.K."/>
            <person name="Vargas-Isla R."/>
            <person name="Ushijima S."/>
            <person name="Smith C.A."/>
            <person name="Ahrendt S."/>
            <person name="Andreopoulos W."/>
            <person name="He G."/>
            <person name="LaButti K."/>
            <person name="Lipzen A."/>
            <person name="Ng V."/>
            <person name="Riley R."/>
            <person name="Sandor L."/>
            <person name="Barry K."/>
            <person name="Martinez A.T."/>
            <person name="Xiao Y."/>
            <person name="Gibbons J.G."/>
            <person name="Terashima K."/>
            <person name="Hibbett D.S."/>
            <person name="Grigoriev I.V."/>
        </authorList>
    </citation>
    <scope>NUCLEOTIDE SEQUENCE</scope>
    <source>
        <strain evidence="2">ET3784</strain>
    </source>
</reference>
<reference evidence="2" key="2">
    <citation type="journal article" date="2023" name="Proc. Natl. Acad. Sci. U.S.A.">
        <title>A global phylogenomic analysis of the shiitake genus Lentinula.</title>
        <authorList>
            <person name="Sierra-Patev S."/>
            <person name="Min B."/>
            <person name="Naranjo-Ortiz M."/>
            <person name="Looney B."/>
            <person name="Konkel Z."/>
            <person name="Slot J.C."/>
            <person name="Sakamoto Y."/>
            <person name="Steenwyk J.L."/>
            <person name="Rokas A."/>
            <person name="Carro J."/>
            <person name="Camarero S."/>
            <person name="Ferreira P."/>
            <person name="Molpeceres G."/>
            <person name="Ruiz-Duenas F.J."/>
            <person name="Serrano A."/>
            <person name="Henrissat B."/>
            <person name="Drula E."/>
            <person name="Hughes K.W."/>
            <person name="Mata J.L."/>
            <person name="Ishikawa N.K."/>
            <person name="Vargas-Isla R."/>
            <person name="Ushijima S."/>
            <person name="Smith C.A."/>
            <person name="Donoghue J."/>
            <person name="Ahrendt S."/>
            <person name="Andreopoulos W."/>
            <person name="He G."/>
            <person name="LaButti K."/>
            <person name="Lipzen A."/>
            <person name="Ng V."/>
            <person name="Riley R."/>
            <person name="Sandor L."/>
            <person name="Barry K."/>
            <person name="Martinez A.T."/>
            <person name="Xiao Y."/>
            <person name="Gibbons J.G."/>
            <person name="Terashima K."/>
            <person name="Grigoriev I.V."/>
            <person name="Hibbett D."/>
        </authorList>
    </citation>
    <scope>NUCLEOTIDE SEQUENCE</scope>
    <source>
        <strain evidence="2">ET3784</strain>
    </source>
</reference>
<evidence type="ECO:0000313" key="3">
    <source>
        <dbReference type="Proteomes" id="UP001176059"/>
    </source>
</evidence>
<proteinExistence type="predicted"/>
<accession>A0AA38N4C3</accession>
<dbReference type="EMBL" id="JANVFO010000008">
    <property type="protein sequence ID" value="KAJ3735678.1"/>
    <property type="molecule type" value="Genomic_DNA"/>
</dbReference>
<protein>
    <submittedName>
        <fullName evidence="2">Uncharacterized protein</fullName>
    </submittedName>
</protein>
<keyword evidence="3" id="KW-1185">Reference proteome</keyword>
<dbReference type="AlphaFoldDB" id="A0AA38N4C3"/>
<dbReference type="Proteomes" id="UP001176059">
    <property type="component" value="Unassembled WGS sequence"/>
</dbReference>
<organism evidence="2 3">
    <name type="scientific">Lentinula guzmanii</name>
    <dbReference type="NCBI Taxonomy" id="2804957"/>
    <lineage>
        <taxon>Eukaryota</taxon>
        <taxon>Fungi</taxon>
        <taxon>Dikarya</taxon>
        <taxon>Basidiomycota</taxon>
        <taxon>Agaricomycotina</taxon>
        <taxon>Agaricomycetes</taxon>
        <taxon>Agaricomycetidae</taxon>
        <taxon>Agaricales</taxon>
        <taxon>Marasmiineae</taxon>
        <taxon>Omphalotaceae</taxon>
        <taxon>Lentinula</taxon>
    </lineage>
</organism>
<sequence length="475" mass="50979">MGLLDYLSPSKANINVQERHQDDELPVNMQISTTPLTILKDVPLPPSPATSPSEIAFQERLSEKLARRFSFRPFSVQLHVEHKDTLSAIQEHEKKEQAAAALSKWLARPISTSPDKRAKESALLVRGLIIGPTASSPKLSSAVAKPQMSKLKSQLMQPKSANKIIAHLRELSADNGDPKPTGPIHAVCLAYPDGEEHESHFSKLSTTMPPSVSSSAMMTAPVEALSSLFNEMHVIDLVKSPDFGLGQPGDGNGVLAGALPTAETVINGIEQITPQLMALGYATGRAIIPDHTGIHPPIDRISVLTYWWGLEVVLPPPSLVYLANAQSISGSVVNFLSALALINNGVREILPFVRYISQFIDFEFKTIQSQNRGQGVVCAATWIMPAAMVPRPWDFTPAQPKPTAPAERKIEETSASTNPTHNHSPAVTMPASPPTQSAPIALTPSIPVILSNSPASQSPAPFAGTTEDPSVIQPA</sequence>
<comment type="caution">
    <text evidence="2">The sequence shown here is derived from an EMBL/GenBank/DDBJ whole genome shotgun (WGS) entry which is preliminary data.</text>
</comment>
<feature type="compositionally biased region" description="Polar residues" evidence="1">
    <location>
        <begin position="413"/>
        <end position="425"/>
    </location>
</feature>
<evidence type="ECO:0000256" key="1">
    <source>
        <dbReference type="SAM" id="MobiDB-lite"/>
    </source>
</evidence>
<feature type="compositionally biased region" description="Polar residues" evidence="1">
    <location>
        <begin position="450"/>
        <end position="459"/>
    </location>
</feature>
<evidence type="ECO:0000313" key="2">
    <source>
        <dbReference type="EMBL" id="KAJ3735678.1"/>
    </source>
</evidence>
<name>A0AA38N4C3_9AGAR</name>
<gene>
    <name evidence="2" type="ORF">DFJ43DRAFT_1211501</name>
</gene>